<reference evidence="3 4" key="1">
    <citation type="journal article" date="2020" name="ISME J.">
        <title>Comparative genomics reveals insights into cyanobacterial evolution and habitat adaptation.</title>
        <authorList>
            <person name="Chen M.Y."/>
            <person name="Teng W.K."/>
            <person name="Zhao L."/>
            <person name="Hu C.X."/>
            <person name="Zhou Y.K."/>
            <person name="Han B.P."/>
            <person name="Song L.R."/>
            <person name="Shu W.S."/>
        </authorList>
    </citation>
    <scope>NUCLEOTIDE SEQUENCE [LARGE SCALE GENOMIC DNA]</scope>
    <source>
        <strain evidence="3 4">FACHB-288</strain>
    </source>
</reference>
<evidence type="ECO:0000256" key="1">
    <source>
        <dbReference type="SAM" id="Phobius"/>
    </source>
</evidence>
<feature type="domain" description="DUF1206" evidence="2">
    <location>
        <begin position="30"/>
        <end position="96"/>
    </location>
</feature>
<evidence type="ECO:0000313" key="4">
    <source>
        <dbReference type="Proteomes" id="UP000658514"/>
    </source>
</evidence>
<feature type="transmembrane region" description="Helical" evidence="1">
    <location>
        <begin position="211"/>
        <end position="232"/>
    </location>
</feature>
<feature type="transmembrane region" description="Helical" evidence="1">
    <location>
        <begin position="75"/>
        <end position="93"/>
    </location>
</feature>
<feature type="domain" description="DUF1206" evidence="2">
    <location>
        <begin position="209"/>
        <end position="278"/>
    </location>
</feature>
<feature type="transmembrane region" description="Helical" evidence="1">
    <location>
        <begin position="158"/>
        <end position="179"/>
    </location>
</feature>
<feature type="transmembrane region" description="Helical" evidence="1">
    <location>
        <begin position="36"/>
        <end position="55"/>
    </location>
</feature>
<evidence type="ECO:0000259" key="2">
    <source>
        <dbReference type="Pfam" id="PF06724"/>
    </source>
</evidence>
<accession>A0ABR8AHN8</accession>
<feature type="transmembrane region" description="Helical" evidence="1">
    <location>
        <begin position="114"/>
        <end position="138"/>
    </location>
</feature>
<gene>
    <name evidence="3" type="ORF">H6G24_29420</name>
</gene>
<name>A0ABR8AHN8_9CYAN</name>
<dbReference type="RefSeq" id="WP_190549052.1">
    <property type="nucleotide sequence ID" value="NZ_CAWPNO010000098.1"/>
</dbReference>
<dbReference type="InterPro" id="IPR009597">
    <property type="entry name" value="DUF1206"/>
</dbReference>
<protein>
    <submittedName>
        <fullName evidence="3">DUF1206 domain-containing protein</fullName>
    </submittedName>
</protein>
<dbReference type="Proteomes" id="UP000658514">
    <property type="component" value="Unassembled WGS sequence"/>
</dbReference>
<evidence type="ECO:0000313" key="3">
    <source>
        <dbReference type="EMBL" id="MBD2199550.1"/>
    </source>
</evidence>
<feature type="transmembrane region" description="Helical" evidence="1">
    <location>
        <begin position="252"/>
        <end position="273"/>
    </location>
</feature>
<keyword evidence="1" id="KW-0472">Membrane</keyword>
<keyword evidence="1" id="KW-1133">Transmembrane helix</keyword>
<comment type="caution">
    <text evidence="3">The sequence shown here is derived from an EMBL/GenBank/DDBJ whole genome shotgun (WGS) entry which is preliminary data.</text>
</comment>
<organism evidence="3 4">
    <name type="scientific">Calothrix parietina FACHB-288</name>
    <dbReference type="NCBI Taxonomy" id="2692896"/>
    <lineage>
        <taxon>Bacteria</taxon>
        <taxon>Bacillati</taxon>
        <taxon>Cyanobacteriota</taxon>
        <taxon>Cyanophyceae</taxon>
        <taxon>Nostocales</taxon>
        <taxon>Calotrichaceae</taxon>
        <taxon>Calothrix</taxon>
    </lineage>
</organism>
<dbReference type="Pfam" id="PF06724">
    <property type="entry name" value="DUF1206"/>
    <property type="match status" value="3"/>
</dbReference>
<sequence length="287" mass="31613">MALHDPVPENIKQPVRQVAAYLWVERLARLGYGAKGLVYFIVGLLAAQAAFGTGGETTNTSGALEAIVTQPFGRFLLIIVTIGLIGYAFWRFVQTILDPEHSGEKINAQRIAKRLGYAFSAIAYLSLAVTSIKLIIGLSSGDSDSVEDWTIYFLNQPFGRWLVLLLGLTVIIVGIAFLYQAYKAKFRHHFKLNQMSRNEQIWAVRLGRFGIAARGIVFAIIGIFMMLAAIQLDGTQARGLGGALSALAMQPFDPWILGVVALGLIAYGMYSIIEARYRNLTKDINLR</sequence>
<keyword evidence="1" id="KW-0812">Transmembrane</keyword>
<keyword evidence="4" id="KW-1185">Reference proteome</keyword>
<feature type="domain" description="DUF1206" evidence="2">
    <location>
        <begin position="115"/>
        <end position="183"/>
    </location>
</feature>
<dbReference type="EMBL" id="JACJQH010000062">
    <property type="protein sequence ID" value="MBD2199550.1"/>
    <property type="molecule type" value="Genomic_DNA"/>
</dbReference>
<proteinExistence type="predicted"/>